<organism evidence="10 11">
    <name type="scientific">Allobacillus salarius</name>
    <dbReference type="NCBI Taxonomy" id="1955272"/>
    <lineage>
        <taxon>Bacteria</taxon>
        <taxon>Bacillati</taxon>
        <taxon>Bacillota</taxon>
        <taxon>Bacilli</taxon>
        <taxon>Bacillales</taxon>
        <taxon>Bacillaceae</taxon>
        <taxon>Allobacillus</taxon>
    </lineage>
</organism>
<feature type="transmembrane region" description="Helical" evidence="8">
    <location>
        <begin position="195"/>
        <end position="214"/>
    </location>
</feature>
<feature type="transmembrane region" description="Helical" evidence="8">
    <location>
        <begin position="432"/>
        <end position="453"/>
    </location>
</feature>
<evidence type="ECO:0000256" key="3">
    <source>
        <dbReference type="ARBA" id="ARBA00022448"/>
    </source>
</evidence>
<dbReference type="PROSITE" id="PS50850">
    <property type="entry name" value="MFS"/>
    <property type="match status" value="1"/>
</dbReference>
<dbReference type="PANTHER" id="PTHR42718:SF9">
    <property type="entry name" value="MAJOR FACILITATOR SUPERFAMILY MULTIDRUG TRANSPORTER MFSC"/>
    <property type="match status" value="1"/>
</dbReference>
<evidence type="ECO:0000313" key="10">
    <source>
        <dbReference type="EMBL" id="TSJ62389.1"/>
    </source>
</evidence>
<dbReference type="GO" id="GO:0005886">
    <property type="term" value="C:plasma membrane"/>
    <property type="evidence" value="ECO:0007669"/>
    <property type="project" value="UniProtKB-SubCell"/>
</dbReference>
<keyword evidence="3" id="KW-0813">Transport</keyword>
<feature type="transmembrane region" description="Helical" evidence="8">
    <location>
        <begin position="48"/>
        <end position="68"/>
    </location>
</feature>
<keyword evidence="7 8" id="KW-0472">Membrane</keyword>
<reference evidence="10 11" key="1">
    <citation type="submission" date="2019-07" db="EMBL/GenBank/DDBJ databases">
        <title>Allobacillus sp. nov. SKP isolated from shrimp paste of Euphausiacea.</title>
        <authorList>
            <person name="Kanchanasin P."/>
            <person name="Tanasupawat S."/>
            <person name="Shi W."/>
            <person name="Wu L."/>
            <person name="Ma J."/>
        </authorList>
    </citation>
    <scope>NUCLEOTIDE SEQUENCE [LARGE SCALE GENOMIC DNA]</scope>
    <source>
        <strain evidence="10 11">SKP4-8</strain>
    </source>
</reference>
<comment type="similarity">
    <text evidence="2">Belongs to the major facilitator superfamily. EmrB family.</text>
</comment>
<feature type="transmembrane region" description="Helical" evidence="8">
    <location>
        <begin position="328"/>
        <end position="348"/>
    </location>
</feature>
<keyword evidence="6 8" id="KW-1133">Transmembrane helix</keyword>
<dbReference type="AlphaFoldDB" id="A0A556PDD1"/>
<dbReference type="RefSeq" id="WP_144089261.1">
    <property type="nucleotide sequence ID" value="NZ_VMHE01000021.1"/>
</dbReference>
<feature type="transmembrane region" description="Helical" evidence="8">
    <location>
        <begin position="294"/>
        <end position="316"/>
    </location>
</feature>
<sequence length="457" mass="50251">MTKRIEHKAVVVVIMATAFLFTFNQFLLITGYPTIMDEFNVNATQVQWLTTAFLLTTIVFIPITGYLSNTFSAKSLVVFSLSCLTLGLIIGAYSLNFGMLIISRVVQAVGAGIILPLVQTILFKVFPYERRGFAMGLLGAVVNVAPASAPSLSGIVIDYYGWRSLHWMLLPIVAIVLVFAVFKMKNVLDHQEEKLDFSSIVLSAIGFSVFIFGMSRISVTGFSDPLVIIPMLIGLLTITLFIRRQVHLRLPVLNIRLVKNSTFRLSLMLIFINMMLLLSTETILPMFAQDVLGASAFLSGFVLVPGTILLSIITIVSGNLFDRYGGKIISIIGFSFTFISLVLLNTIGIDQSPLLIMIYFCFFMIGFGLTLMPLVTLGMNALNDKDIAHGSAIVNTVRQFAMTFGIVALTTIISVTTATLDTPYRVSTYWGTTYAFLVMALLALIGVILSVFIKNNE</sequence>
<feature type="transmembrane region" description="Helical" evidence="8">
    <location>
        <begin position="101"/>
        <end position="123"/>
    </location>
</feature>
<evidence type="ECO:0000313" key="11">
    <source>
        <dbReference type="Proteomes" id="UP000316425"/>
    </source>
</evidence>
<dbReference type="Pfam" id="PF07690">
    <property type="entry name" value="MFS_1"/>
    <property type="match status" value="1"/>
</dbReference>
<feature type="transmembrane region" description="Helical" evidence="8">
    <location>
        <begin position="165"/>
        <end position="183"/>
    </location>
</feature>
<dbReference type="Proteomes" id="UP000316425">
    <property type="component" value="Unassembled WGS sequence"/>
</dbReference>
<feature type="transmembrane region" description="Helical" evidence="8">
    <location>
        <begin position="400"/>
        <end position="420"/>
    </location>
</feature>
<dbReference type="NCBIfam" id="TIGR00711">
    <property type="entry name" value="efflux_EmrB"/>
    <property type="match status" value="1"/>
</dbReference>
<feature type="domain" description="Major facilitator superfamily (MFS) profile" evidence="9">
    <location>
        <begin position="10"/>
        <end position="457"/>
    </location>
</feature>
<accession>A0A556PDD1</accession>
<evidence type="ECO:0000256" key="2">
    <source>
        <dbReference type="ARBA" id="ARBA00008537"/>
    </source>
</evidence>
<evidence type="ECO:0000256" key="4">
    <source>
        <dbReference type="ARBA" id="ARBA00022475"/>
    </source>
</evidence>
<gene>
    <name evidence="10" type="ORF">FPQ13_10375</name>
</gene>
<dbReference type="Gene3D" id="1.20.1720.10">
    <property type="entry name" value="Multidrug resistance protein D"/>
    <property type="match status" value="1"/>
</dbReference>
<feature type="transmembrane region" description="Helical" evidence="8">
    <location>
        <begin position="354"/>
        <end position="379"/>
    </location>
</feature>
<dbReference type="EMBL" id="VMHE01000021">
    <property type="protein sequence ID" value="TSJ62389.1"/>
    <property type="molecule type" value="Genomic_DNA"/>
</dbReference>
<keyword evidence="5 8" id="KW-0812">Transmembrane</keyword>
<dbReference type="PRINTS" id="PR01036">
    <property type="entry name" value="TCRTETB"/>
</dbReference>
<evidence type="ECO:0000256" key="7">
    <source>
        <dbReference type="ARBA" id="ARBA00023136"/>
    </source>
</evidence>
<dbReference type="InterPro" id="IPR020846">
    <property type="entry name" value="MFS_dom"/>
</dbReference>
<proteinExistence type="inferred from homology"/>
<dbReference type="PANTHER" id="PTHR42718">
    <property type="entry name" value="MAJOR FACILITATOR SUPERFAMILY MULTIDRUG TRANSPORTER MFSC"/>
    <property type="match status" value="1"/>
</dbReference>
<feature type="transmembrane region" description="Helical" evidence="8">
    <location>
        <begin position="75"/>
        <end position="95"/>
    </location>
</feature>
<evidence type="ECO:0000259" key="9">
    <source>
        <dbReference type="PROSITE" id="PS50850"/>
    </source>
</evidence>
<evidence type="ECO:0000256" key="5">
    <source>
        <dbReference type="ARBA" id="ARBA00022692"/>
    </source>
</evidence>
<protein>
    <submittedName>
        <fullName evidence="10">Multidrug efflux MFS transporter</fullName>
    </submittedName>
</protein>
<name>A0A556PDD1_9BACI</name>
<feature type="transmembrane region" description="Helical" evidence="8">
    <location>
        <begin position="9"/>
        <end position="28"/>
    </location>
</feature>
<dbReference type="SUPFAM" id="SSF103473">
    <property type="entry name" value="MFS general substrate transporter"/>
    <property type="match status" value="1"/>
</dbReference>
<evidence type="ECO:0000256" key="8">
    <source>
        <dbReference type="SAM" id="Phobius"/>
    </source>
</evidence>
<feature type="transmembrane region" description="Helical" evidence="8">
    <location>
        <begin position="135"/>
        <end position="159"/>
    </location>
</feature>
<comment type="caution">
    <text evidence="10">The sequence shown here is derived from an EMBL/GenBank/DDBJ whole genome shotgun (WGS) entry which is preliminary data.</text>
</comment>
<keyword evidence="11" id="KW-1185">Reference proteome</keyword>
<dbReference type="InterPro" id="IPR004638">
    <property type="entry name" value="EmrB-like"/>
</dbReference>
<dbReference type="InterPro" id="IPR036259">
    <property type="entry name" value="MFS_trans_sf"/>
</dbReference>
<feature type="transmembrane region" description="Helical" evidence="8">
    <location>
        <begin position="263"/>
        <end position="288"/>
    </location>
</feature>
<keyword evidence="4" id="KW-1003">Cell membrane</keyword>
<dbReference type="InterPro" id="IPR011701">
    <property type="entry name" value="MFS"/>
</dbReference>
<comment type="subcellular location">
    <subcellularLocation>
        <location evidence="1">Cell membrane</location>
        <topology evidence="1">Multi-pass membrane protein</topology>
    </subcellularLocation>
</comment>
<evidence type="ECO:0000256" key="1">
    <source>
        <dbReference type="ARBA" id="ARBA00004651"/>
    </source>
</evidence>
<evidence type="ECO:0000256" key="6">
    <source>
        <dbReference type="ARBA" id="ARBA00022989"/>
    </source>
</evidence>
<dbReference type="GO" id="GO:0022857">
    <property type="term" value="F:transmembrane transporter activity"/>
    <property type="evidence" value="ECO:0007669"/>
    <property type="project" value="InterPro"/>
</dbReference>
<dbReference type="Gene3D" id="1.20.1250.20">
    <property type="entry name" value="MFS general substrate transporter like domains"/>
    <property type="match status" value="1"/>
</dbReference>
<dbReference type="OrthoDB" id="9816041at2"/>
<feature type="transmembrane region" description="Helical" evidence="8">
    <location>
        <begin position="226"/>
        <end position="242"/>
    </location>
</feature>